<dbReference type="EMBL" id="BFAG01000017">
    <property type="protein sequence ID" value="GBF07762.1"/>
    <property type="molecule type" value="Genomic_DNA"/>
</dbReference>
<reference evidence="3" key="1">
    <citation type="submission" date="2018-01" db="EMBL/GenBank/DDBJ databases">
        <title>Draft Genome Sequence of the Radioresistant Bacterium Deinococcus aerius TR0125, Isolated from the Higher Atmosphere above Japan.</title>
        <authorList>
            <person name="Satoh K."/>
            <person name="Arai H."/>
            <person name="Sanzen T."/>
            <person name="Kawaguchi Y."/>
            <person name="Hayashi H."/>
            <person name="Yokobori S."/>
            <person name="Yamagishi A."/>
            <person name="Oono Y."/>
            <person name="Narumi I."/>
        </authorList>
    </citation>
    <scope>NUCLEOTIDE SEQUENCE [LARGE SCALE GENOMIC DNA]</scope>
    <source>
        <strain evidence="3">TR0125</strain>
    </source>
</reference>
<dbReference type="Proteomes" id="UP000236569">
    <property type="component" value="Unassembled WGS sequence"/>
</dbReference>
<keyword evidence="3" id="KW-1185">Reference proteome</keyword>
<feature type="region of interest" description="Disordered" evidence="1">
    <location>
        <begin position="265"/>
        <end position="285"/>
    </location>
</feature>
<gene>
    <name evidence="2" type="ORF">DAERI_170021</name>
</gene>
<accession>A0A2I9CZT7</accession>
<sequence>MQQAKGPAYTPPAPARVWVLLASEASTAVIFRRGPSRWTRLYLWDTRTDTFTPGSWFAGRLYELLSDLSPDGQHLVYVARNESKRRQERARLELGVKHFYSWTAVCTPPRVKALGLWNASGNLVAGGIFADNTKLWLNHDWRLGEMETLRTPPGLNVAFNPKGSQAIWIEAMKRTGWRVTQIPEAGGWANFKPPLILRKKALELHVLGRWMLPSGFLRQYVWCGPRPVPGLEGASWADFDQQGRLVYAREGRLYAVTSDGARELVNLNDDQPPGRPPEVALVETR</sequence>
<evidence type="ECO:0000313" key="2">
    <source>
        <dbReference type="EMBL" id="GBF07762.1"/>
    </source>
</evidence>
<proteinExistence type="predicted"/>
<name>A0A2I9CZT7_9DEIO</name>
<organism evidence="2 3">
    <name type="scientific">Deinococcus aerius</name>
    <dbReference type="NCBI Taxonomy" id="200253"/>
    <lineage>
        <taxon>Bacteria</taxon>
        <taxon>Thermotogati</taxon>
        <taxon>Deinococcota</taxon>
        <taxon>Deinococci</taxon>
        <taxon>Deinococcales</taxon>
        <taxon>Deinococcaceae</taxon>
        <taxon>Deinococcus</taxon>
    </lineage>
</organism>
<evidence type="ECO:0000313" key="3">
    <source>
        <dbReference type="Proteomes" id="UP000236569"/>
    </source>
</evidence>
<protein>
    <submittedName>
        <fullName evidence="2">Uncharacterized protein</fullName>
    </submittedName>
</protein>
<dbReference type="AlphaFoldDB" id="A0A2I9CZT7"/>
<evidence type="ECO:0000256" key="1">
    <source>
        <dbReference type="SAM" id="MobiDB-lite"/>
    </source>
</evidence>
<dbReference type="SUPFAM" id="SSF82171">
    <property type="entry name" value="DPP6 N-terminal domain-like"/>
    <property type="match status" value="1"/>
</dbReference>
<comment type="caution">
    <text evidence="2">The sequence shown here is derived from an EMBL/GenBank/DDBJ whole genome shotgun (WGS) entry which is preliminary data.</text>
</comment>